<proteinExistence type="predicted"/>
<protein>
    <submittedName>
        <fullName evidence="1">MFS transporter</fullName>
    </submittedName>
</protein>
<evidence type="ECO:0000313" key="1">
    <source>
        <dbReference type="EMBL" id="QOX63343.1"/>
    </source>
</evidence>
<organism evidence="1 2">
    <name type="scientific">Anoxybacterium hadale</name>
    <dbReference type="NCBI Taxonomy" id="3408580"/>
    <lineage>
        <taxon>Bacteria</taxon>
        <taxon>Bacillati</taxon>
        <taxon>Bacillota</taxon>
        <taxon>Clostridia</taxon>
        <taxon>Peptostreptococcales</taxon>
        <taxon>Anaerovoracaceae</taxon>
        <taxon>Anoxybacterium</taxon>
    </lineage>
</organism>
<dbReference type="Proteomes" id="UP000594014">
    <property type="component" value="Chromosome"/>
</dbReference>
<name>A0ACD1AAI1_9FIRM</name>
<evidence type="ECO:0000313" key="2">
    <source>
        <dbReference type="Proteomes" id="UP000594014"/>
    </source>
</evidence>
<reference evidence="1" key="1">
    <citation type="submission" date="2019-08" db="EMBL/GenBank/DDBJ databases">
        <title>Genome sequence of Clostridiales bacterium MT110.</title>
        <authorList>
            <person name="Cao J."/>
        </authorList>
    </citation>
    <scope>NUCLEOTIDE SEQUENCE</scope>
    <source>
        <strain evidence="1">MT110</strain>
    </source>
</reference>
<accession>A0ACD1AAI1</accession>
<keyword evidence="2" id="KW-1185">Reference proteome</keyword>
<sequence length="466" mass="49820">MKKEITAKNTQLATILVVVITAFITTFTGSALNLSIPAMGSEFQASATLIGYIVTGYILAAAVLAVPFGRLADLTGRKRILVAGILIFALCSAGSAFVNSIQMLLTLRIVQGIGAAMIFSTNTAVLISAFSSEKRGKVLGYSIASTYIGLSAGPVVGGFLNHYFGWRSIFILTAIVSLIVFLIAAKKLPATKPQCEDQEFDILGNILYIGMITLIMFGLSAVSTLSYAKFLIVVGIVLFVLFVLHELKVKSPIVEVRLFASNIGYTFSNLAALLNYGATFALGYLLSIYLQVVMGFDSQISGLILISQPLMMAILSPYAGRLSDRISPFKLASLGMGLCALGLFSFIFISGQYPFPLIILNLVVVGIGFAFFSSPNTNAVMACVEKQDYGVASSILATMRSIGHSLSMAVVTFIVAKQMGEVTLAEADPGLLIQTMHISFIVFTCVCTVGIFISLKRKSPGQDRDK</sequence>
<dbReference type="EMBL" id="CP042469">
    <property type="protein sequence ID" value="QOX63343.1"/>
    <property type="molecule type" value="Genomic_DNA"/>
</dbReference>
<gene>
    <name evidence="1" type="ORF">FRZ06_08255</name>
</gene>